<protein>
    <submittedName>
        <fullName evidence="2">RING finger and CHY zinc finger domain-containing protein</fullName>
    </submittedName>
</protein>
<dbReference type="Proteomes" id="UP001055439">
    <property type="component" value="Chromosome 8"/>
</dbReference>
<dbReference type="AlphaFoldDB" id="A0A9E7KPL7"/>
<evidence type="ECO:0000313" key="3">
    <source>
        <dbReference type="Proteomes" id="UP001055439"/>
    </source>
</evidence>
<name>A0A9E7KPL7_9LILI</name>
<organism evidence="2 3">
    <name type="scientific">Musa troglodytarum</name>
    <name type="common">fe'i banana</name>
    <dbReference type="NCBI Taxonomy" id="320322"/>
    <lineage>
        <taxon>Eukaryota</taxon>
        <taxon>Viridiplantae</taxon>
        <taxon>Streptophyta</taxon>
        <taxon>Embryophyta</taxon>
        <taxon>Tracheophyta</taxon>
        <taxon>Spermatophyta</taxon>
        <taxon>Magnoliopsida</taxon>
        <taxon>Liliopsida</taxon>
        <taxon>Zingiberales</taxon>
        <taxon>Musaceae</taxon>
        <taxon>Musa</taxon>
    </lineage>
</organism>
<reference evidence="2" key="1">
    <citation type="submission" date="2022-05" db="EMBL/GenBank/DDBJ databases">
        <title>The Musa troglodytarum L. genome provides insights into the mechanism of non-climacteric behaviour and enrichment of carotenoids.</title>
        <authorList>
            <person name="Wang J."/>
        </authorList>
    </citation>
    <scope>NUCLEOTIDE SEQUENCE</scope>
    <source>
        <tissue evidence="2">Leaf</tissue>
    </source>
</reference>
<dbReference type="OrthoDB" id="411372at2759"/>
<evidence type="ECO:0000256" key="1">
    <source>
        <dbReference type="SAM" id="MobiDB-lite"/>
    </source>
</evidence>
<feature type="region of interest" description="Disordered" evidence="1">
    <location>
        <begin position="1"/>
        <end position="22"/>
    </location>
</feature>
<accession>A0A9E7KPL7</accession>
<evidence type="ECO:0000313" key="2">
    <source>
        <dbReference type="EMBL" id="URE29033.1"/>
    </source>
</evidence>
<gene>
    <name evidence="2" type="ORF">MUK42_25641</name>
</gene>
<proteinExistence type="predicted"/>
<dbReference type="SUPFAM" id="SSF57850">
    <property type="entry name" value="RING/U-box"/>
    <property type="match status" value="1"/>
</dbReference>
<sequence length="255" mass="28484">MVSATGQRWRPPSLRPPSRNRRGSAFPVIIRSLLESYHDPRARPPTDIVYISCHLRNQHVNSSAPCPVSVPLRSQLHRTGLVVTQGRIAVFEQSRERWNWELGGTAARTTGGDARLGRRAAARCLIAGIVTMTPKIRLRSTCVIGMRFLAIKYKRSLRSSITVMDVASAEQGVRRTFSTAIDAYLFDSTKDISVLPCGHTIHLECLKEMRLHSQSRYSAMTVERSPVSDITSWLTSVQAAALTIPDKQEMVRPHV</sequence>
<dbReference type="EMBL" id="CP097510">
    <property type="protein sequence ID" value="URE29033.1"/>
    <property type="molecule type" value="Genomic_DNA"/>
</dbReference>
<keyword evidence="3" id="KW-1185">Reference proteome</keyword>